<evidence type="ECO:0000313" key="2">
    <source>
        <dbReference type="EMBL" id="PON79182.1"/>
    </source>
</evidence>
<sequence length="155" mass="17572">MGRVQVNPPNPNMTHLTRQMSKEDCVDSSFEVKDGDLNELNEEDDDVTEVGSESNAKVKKKTLKSKVWKFFDILPLGPDKKLRSKCKNVDKISLSRVHQSGPNRVAGHVQIGSVGGVKIQFYRVRGSCHIDPQPEQVSTLKRQIQFLTNRHRLLH</sequence>
<accession>A0A2P5E0Y3</accession>
<dbReference type="EMBL" id="JXTB01000005">
    <property type="protein sequence ID" value="PON79182.1"/>
    <property type="molecule type" value="Genomic_DNA"/>
</dbReference>
<dbReference type="Proteomes" id="UP000237105">
    <property type="component" value="Unassembled WGS sequence"/>
</dbReference>
<organism evidence="2 3">
    <name type="scientific">Parasponia andersonii</name>
    <name type="common">Sponia andersonii</name>
    <dbReference type="NCBI Taxonomy" id="3476"/>
    <lineage>
        <taxon>Eukaryota</taxon>
        <taxon>Viridiplantae</taxon>
        <taxon>Streptophyta</taxon>
        <taxon>Embryophyta</taxon>
        <taxon>Tracheophyta</taxon>
        <taxon>Spermatophyta</taxon>
        <taxon>Magnoliopsida</taxon>
        <taxon>eudicotyledons</taxon>
        <taxon>Gunneridae</taxon>
        <taxon>Pentapetalae</taxon>
        <taxon>rosids</taxon>
        <taxon>fabids</taxon>
        <taxon>Rosales</taxon>
        <taxon>Cannabaceae</taxon>
        <taxon>Parasponia</taxon>
    </lineage>
</organism>
<evidence type="ECO:0000256" key="1">
    <source>
        <dbReference type="SAM" id="MobiDB-lite"/>
    </source>
</evidence>
<proteinExistence type="predicted"/>
<keyword evidence="3" id="KW-1185">Reference proteome</keyword>
<protein>
    <submittedName>
        <fullName evidence="2">Uncharacterized protein</fullName>
    </submittedName>
</protein>
<dbReference type="AlphaFoldDB" id="A0A2P5E0Y3"/>
<gene>
    <name evidence="2" type="ORF">PanWU01x14_012980</name>
</gene>
<comment type="caution">
    <text evidence="2">The sequence shown here is derived from an EMBL/GenBank/DDBJ whole genome shotgun (WGS) entry which is preliminary data.</text>
</comment>
<feature type="region of interest" description="Disordered" evidence="1">
    <location>
        <begin position="1"/>
        <end position="22"/>
    </location>
</feature>
<reference evidence="3" key="1">
    <citation type="submission" date="2016-06" db="EMBL/GenBank/DDBJ databases">
        <title>Parallel loss of symbiosis genes in relatives of nitrogen-fixing non-legume Parasponia.</title>
        <authorList>
            <person name="Van Velzen R."/>
            <person name="Holmer R."/>
            <person name="Bu F."/>
            <person name="Rutten L."/>
            <person name="Van Zeijl A."/>
            <person name="Liu W."/>
            <person name="Santuari L."/>
            <person name="Cao Q."/>
            <person name="Sharma T."/>
            <person name="Shen D."/>
            <person name="Roswanjaya Y."/>
            <person name="Wardhani T."/>
            <person name="Kalhor M.S."/>
            <person name="Jansen J."/>
            <person name="Van den Hoogen J."/>
            <person name="Gungor B."/>
            <person name="Hartog M."/>
            <person name="Hontelez J."/>
            <person name="Verver J."/>
            <person name="Yang W.-C."/>
            <person name="Schijlen E."/>
            <person name="Repin R."/>
            <person name="Schilthuizen M."/>
            <person name="Schranz E."/>
            <person name="Heidstra R."/>
            <person name="Miyata K."/>
            <person name="Fedorova E."/>
            <person name="Kohlen W."/>
            <person name="Bisseling T."/>
            <person name="Smit S."/>
            <person name="Geurts R."/>
        </authorList>
    </citation>
    <scope>NUCLEOTIDE SEQUENCE [LARGE SCALE GENOMIC DNA]</scope>
    <source>
        <strain evidence="3">cv. WU1-14</strain>
    </source>
</reference>
<name>A0A2P5E0Y3_PARAD</name>
<evidence type="ECO:0000313" key="3">
    <source>
        <dbReference type="Proteomes" id="UP000237105"/>
    </source>
</evidence>